<dbReference type="Proteomes" id="UP001597178">
    <property type="component" value="Unassembled WGS sequence"/>
</dbReference>
<evidence type="ECO:0000313" key="3">
    <source>
        <dbReference type="Proteomes" id="UP001597178"/>
    </source>
</evidence>
<evidence type="ECO:0000313" key="2">
    <source>
        <dbReference type="EMBL" id="MFD1360829.1"/>
    </source>
</evidence>
<organism evidence="2 3">
    <name type="scientific">Lentibacillus salinarum</name>
    <dbReference type="NCBI Taxonomy" id="446820"/>
    <lineage>
        <taxon>Bacteria</taxon>
        <taxon>Bacillati</taxon>
        <taxon>Bacillota</taxon>
        <taxon>Bacilli</taxon>
        <taxon>Bacillales</taxon>
        <taxon>Bacillaceae</taxon>
        <taxon>Lentibacillus</taxon>
    </lineage>
</organism>
<sequence>MDAWNEDALEWLRTAANHKPNQTTGVAPDERFKKEQDKLQPITGIKS</sequence>
<name>A0ABW3ZRF0_9BACI</name>
<accession>A0ABW3ZRF0</accession>
<gene>
    <name evidence="2" type="ORF">ACFQ4A_03935</name>
</gene>
<keyword evidence="3" id="KW-1185">Reference proteome</keyword>
<protein>
    <submittedName>
        <fullName evidence="2">Uncharacterized protein</fullName>
    </submittedName>
</protein>
<dbReference type="RefSeq" id="WP_382397788.1">
    <property type="nucleotide sequence ID" value="NZ_JBHTNH010000003.1"/>
</dbReference>
<dbReference type="EMBL" id="JBHTNH010000003">
    <property type="protein sequence ID" value="MFD1360829.1"/>
    <property type="molecule type" value="Genomic_DNA"/>
</dbReference>
<comment type="caution">
    <text evidence="2">The sequence shown here is derived from an EMBL/GenBank/DDBJ whole genome shotgun (WGS) entry which is preliminary data.</text>
</comment>
<feature type="compositionally biased region" description="Basic and acidic residues" evidence="1">
    <location>
        <begin position="28"/>
        <end position="38"/>
    </location>
</feature>
<evidence type="ECO:0000256" key="1">
    <source>
        <dbReference type="SAM" id="MobiDB-lite"/>
    </source>
</evidence>
<feature type="region of interest" description="Disordered" evidence="1">
    <location>
        <begin position="15"/>
        <end position="47"/>
    </location>
</feature>
<reference evidence="3" key="1">
    <citation type="journal article" date="2019" name="Int. J. Syst. Evol. Microbiol.">
        <title>The Global Catalogue of Microorganisms (GCM) 10K type strain sequencing project: providing services to taxonomists for standard genome sequencing and annotation.</title>
        <authorList>
            <consortium name="The Broad Institute Genomics Platform"/>
            <consortium name="The Broad Institute Genome Sequencing Center for Infectious Disease"/>
            <person name="Wu L."/>
            <person name="Ma J."/>
        </authorList>
    </citation>
    <scope>NUCLEOTIDE SEQUENCE [LARGE SCALE GENOMIC DNA]</scope>
    <source>
        <strain evidence="3">CCUG 54822</strain>
    </source>
</reference>
<proteinExistence type="predicted"/>